<feature type="domain" description="BTB" evidence="1">
    <location>
        <begin position="6"/>
        <end position="74"/>
    </location>
</feature>
<accession>A0A914HR91</accession>
<dbReference type="PANTHER" id="PTHR22744:SF14">
    <property type="entry name" value="BTB DOMAIN-CONTAINING PROTEIN-RELATED"/>
    <property type="match status" value="1"/>
</dbReference>
<proteinExistence type="predicted"/>
<sequence length="172" mass="19612">MAGIRPEDALLVNGKLVNVNKYMLAGYSPFFRTLFFGENADEIPKVQIDEVPDAVANFERLIATMDPLNMDLDDECIENVLMLANRFLLGSVEKCCVAFLLKKSKRSAIRKFRLAHQCGIIGMKMKILKEMTKEDFAVSRENYFSNLSEINKLGDAEIEELQKRHKKLFGTE</sequence>
<evidence type="ECO:0000313" key="2">
    <source>
        <dbReference type="Proteomes" id="UP000887572"/>
    </source>
</evidence>
<evidence type="ECO:0000313" key="3">
    <source>
        <dbReference type="WBParaSite" id="Gr19_v10_g2974.t1"/>
    </source>
</evidence>
<dbReference type="Pfam" id="PF00651">
    <property type="entry name" value="BTB"/>
    <property type="match status" value="1"/>
</dbReference>
<dbReference type="SMART" id="SM00225">
    <property type="entry name" value="BTB"/>
    <property type="match status" value="1"/>
</dbReference>
<dbReference type="Proteomes" id="UP000887572">
    <property type="component" value="Unplaced"/>
</dbReference>
<dbReference type="WBParaSite" id="Gr19_v10_g2974.t1">
    <property type="protein sequence ID" value="Gr19_v10_g2974.t1"/>
    <property type="gene ID" value="Gr19_v10_g2974"/>
</dbReference>
<evidence type="ECO:0000259" key="1">
    <source>
        <dbReference type="PROSITE" id="PS50097"/>
    </source>
</evidence>
<dbReference type="AlphaFoldDB" id="A0A914HR91"/>
<reference evidence="3" key="1">
    <citation type="submission" date="2022-11" db="UniProtKB">
        <authorList>
            <consortium name="WormBaseParasite"/>
        </authorList>
    </citation>
    <scope>IDENTIFICATION</scope>
</reference>
<dbReference type="PANTHER" id="PTHR22744">
    <property type="entry name" value="HELIX LOOP HELIX PROTEIN 21-RELATED"/>
    <property type="match status" value="1"/>
</dbReference>
<dbReference type="InterPro" id="IPR011333">
    <property type="entry name" value="SKP1/BTB/POZ_sf"/>
</dbReference>
<dbReference type="SUPFAM" id="SSF54695">
    <property type="entry name" value="POZ domain"/>
    <property type="match status" value="1"/>
</dbReference>
<protein>
    <submittedName>
        <fullName evidence="3">BTB domain-containing protein</fullName>
    </submittedName>
</protein>
<organism evidence="2 3">
    <name type="scientific">Globodera rostochiensis</name>
    <name type="common">Golden nematode worm</name>
    <name type="synonym">Heterodera rostochiensis</name>
    <dbReference type="NCBI Taxonomy" id="31243"/>
    <lineage>
        <taxon>Eukaryota</taxon>
        <taxon>Metazoa</taxon>
        <taxon>Ecdysozoa</taxon>
        <taxon>Nematoda</taxon>
        <taxon>Chromadorea</taxon>
        <taxon>Rhabditida</taxon>
        <taxon>Tylenchina</taxon>
        <taxon>Tylenchomorpha</taxon>
        <taxon>Tylenchoidea</taxon>
        <taxon>Heteroderidae</taxon>
        <taxon>Heteroderinae</taxon>
        <taxon>Globodera</taxon>
    </lineage>
</organism>
<keyword evidence="2" id="KW-1185">Reference proteome</keyword>
<dbReference type="InterPro" id="IPR000210">
    <property type="entry name" value="BTB/POZ_dom"/>
</dbReference>
<dbReference type="PROSITE" id="PS50097">
    <property type="entry name" value="BTB"/>
    <property type="match status" value="1"/>
</dbReference>
<name>A0A914HR91_GLORO</name>
<dbReference type="Gene3D" id="3.30.710.10">
    <property type="entry name" value="Potassium Channel Kv1.1, Chain A"/>
    <property type="match status" value="1"/>
</dbReference>